<evidence type="ECO:0000313" key="2">
    <source>
        <dbReference type="EMBL" id="EHC36998.1"/>
    </source>
</evidence>
<keyword evidence="1" id="KW-0472">Membrane</keyword>
<feature type="transmembrane region" description="Helical" evidence="1">
    <location>
        <begin position="12"/>
        <end position="33"/>
    </location>
</feature>
<evidence type="ECO:0000313" key="3">
    <source>
        <dbReference type="Proteomes" id="UP000004906"/>
    </source>
</evidence>
<keyword evidence="1" id="KW-1133">Transmembrane helix</keyword>
<comment type="caution">
    <text evidence="2">The sequence shown here is derived from an EMBL/GenBank/DDBJ whole genome shotgun (WGS) entry which is preliminary data.</text>
</comment>
<evidence type="ECO:0000256" key="1">
    <source>
        <dbReference type="SAM" id="Phobius"/>
    </source>
</evidence>
<keyword evidence="1" id="KW-0812">Transmembrane</keyword>
<sequence>MAATSFKFFHAYLFAAIVYLIGVIFIVGLTRFLEHRLLRHYGQDY</sequence>
<dbReference type="Proteomes" id="UP000004906">
    <property type="component" value="Unassembled WGS sequence"/>
</dbReference>
<gene>
    <name evidence="2" type="ORF">LTSEADE_2255</name>
</gene>
<name>A0A6C8GP53_SALET</name>
<organism evidence="2 3">
    <name type="scientific">Salmonella enterica subsp. enterica serovar Adelaide str. A4-669</name>
    <dbReference type="NCBI Taxonomy" id="913063"/>
    <lineage>
        <taxon>Bacteria</taxon>
        <taxon>Pseudomonadati</taxon>
        <taxon>Pseudomonadota</taxon>
        <taxon>Gammaproteobacteria</taxon>
        <taxon>Enterobacterales</taxon>
        <taxon>Enterobacteriaceae</taxon>
        <taxon>Salmonella</taxon>
    </lineage>
</organism>
<reference evidence="2 3" key="1">
    <citation type="journal article" date="2011" name="BMC Genomics">
        <title>Genome sequencing reveals diversification of virulence factor content and possible host adaptation in distinct subpopulations of Salmonella enterica.</title>
        <authorList>
            <person name="den Bakker H.C."/>
            <person name="Moreno Switt A.I."/>
            <person name="Govoni G."/>
            <person name="Cummings C.A."/>
            <person name="Ranieri M.L."/>
            <person name="Degoricija L."/>
            <person name="Hoelzer K."/>
            <person name="Rodriguez-Rivera L.D."/>
            <person name="Brown S."/>
            <person name="Bolchacova E."/>
            <person name="Furtado M.R."/>
            <person name="Wiedmann M."/>
        </authorList>
    </citation>
    <scope>NUCLEOTIDE SEQUENCE [LARGE SCALE GENOMIC DNA]</scope>
    <source>
        <strain evidence="2 3">A4-669</strain>
    </source>
</reference>
<protein>
    <submittedName>
        <fullName evidence="2">Amino acid ABC transporter</fullName>
    </submittedName>
</protein>
<dbReference type="AlphaFoldDB" id="A0A6C8GP53"/>
<dbReference type="EMBL" id="AFCI01000788">
    <property type="protein sequence ID" value="EHC36998.1"/>
    <property type="molecule type" value="Genomic_DNA"/>
</dbReference>
<proteinExistence type="predicted"/>
<accession>A0A6C8GP53</accession>